<reference evidence="1 2" key="1">
    <citation type="journal article" date="2015" name="Mol. Plant Microbe Interact.">
        <title>Genome, transcriptome, and functional analyses of Penicillium expansum provide new insights into secondary metabolism and pathogenicity.</title>
        <authorList>
            <person name="Ballester A.R."/>
            <person name="Marcet-Houben M."/>
            <person name="Levin E."/>
            <person name="Sela N."/>
            <person name="Selma-Lazaro C."/>
            <person name="Carmona L."/>
            <person name="Wisniewski M."/>
            <person name="Droby S."/>
            <person name="Gonzalez-Candelas L."/>
            <person name="Gabaldon T."/>
        </authorList>
    </citation>
    <scope>NUCLEOTIDE SEQUENCE [LARGE SCALE GENOMIC DNA]</scope>
    <source>
        <strain evidence="1 2">PHI-1</strain>
    </source>
</reference>
<name>A0A0A2KRD1_PENIT</name>
<accession>A0A0A2KRD1</accession>
<evidence type="ECO:0000313" key="1">
    <source>
        <dbReference type="EMBL" id="KGO70392.1"/>
    </source>
</evidence>
<dbReference type="AlphaFoldDB" id="A0A0A2KRD1"/>
<protein>
    <submittedName>
        <fullName evidence="1">Uncharacterized protein</fullName>
    </submittedName>
</protein>
<gene>
    <name evidence="1" type="ORF">PITC_015050</name>
</gene>
<keyword evidence="2" id="KW-1185">Reference proteome</keyword>
<dbReference type="HOGENOM" id="CLU_3392474_0_0_1"/>
<comment type="caution">
    <text evidence="1">The sequence shown here is derived from an EMBL/GenBank/DDBJ whole genome shotgun (WGS) entry which is preliminary data.</text>
</comment>
<dbReference type="Proteomes" id="UP000030104">
    <property type="component" value="Unassembled WGS sequence"/>
</dbReference>
<evidence type="ECO:0000313" key="2">
    <source>
        <dbReference type="Proteomes" id="UP000030104"/>
    </source>
</evidence>
<dbReference type="EMBL" id="JQGA01001045">
    <property type="protein sequence ID" value="KGO70392.1"/>
    <property type="molecule type" value="Genomic_DNA"/>
</dbReference>
<sequence length="32" mass="3793">MYFPCILCNFLDRSSTVWLFGNRSVYIAYLIS</sequence>
<dbReference type="OrthoDB" id="10430446at2759"/>
<proteinExistence type="predicted"/>
<organism evidence="1 2">
    <name type="scientific">Penicillium italicum</name>
    <name type="common">Blue mold</name>
    <dbReference type="NCBI Taxonomy" id="40296"/>
    <lineage>
        <taxon>Eukaryota</taxon>
        <taxon>Fungi</taxon>
        <taxon>Dikarya</taxon>
        <taxon>Ascomycota</taxon>
        <taxon>Pezizomycotina</taxon>
        <taxon>Eurotiomycetes</taxon>
        <taxon>Eurotiomycetidae</taxon>
        <taxon>Eurotiales</taxon>
        <taxon>Aspergillaceae</taxon>
        <taxon>Penicillium</taxon>
    </lineage>
</organism>